<comment type="similarity">
    <text evidence="2">Belongs to the class-V pyridoxal-phosphate-dependent aminotransferase family. NifS/IscS subfamily.</text>
</comment>
<accession>A0A1I5V240</accession>
<evidence type="ECO:0000256" key="4">
    <source>
        <dbReference type="ARBA" id="ARBA00022898"/>
    </source>
</evidence>
<evidence type="ECO:0000256" key="7">
    <source>
        <dbReference type="RuleBase" id="RU004504"/>
    </source>
</evidence>
<keyword evidence="5" id="KW-0408">Iron</keyword>
<keyword evidence="6" id="KW-0411">Iron-sulfur</keyword>
<dbReference type="FunFam" id="3.40.640.10:FF:000084">
    <property type="entry name" value="IscS-like cysteine desulfurase"/>
    <property type="match status" value="1"/>
</dbReference>
<keyword evidence="3" id="KW-0479">Metal-binding</keyword>
<dbReference type="PROSITE" id="PS00595">
    <property type="entry name" value="AA_TRANSFER_CLASS_5"/>
    <property type="match status" value="1"/>
</dbReference>
<protein>
    <submittedName>
        <fullName evidence="9">Cysteine desulfurase</fullName>
    </submittedName>
</protein>
<gene>
    <name evidence="9" type="ORF">SAMN04487928_11547</name>
</gene>
<dbReference type="InterPro" id="IPR000192">
    <property type="entry name" value="Aminotrans_V_dom"/>
</dbReference>
<feature type="domain" description="Aminotransferase class V" evidence="8">
    <location>
        <begin position="4"/>
        <end position="368"/>
    </location>
</feature>
<evidence type="ECO:0000313" key="9">
    <source>
        <dbReference type="EMBL" id="SFQ01462.1"/>
    </source>
</evidence>
<dbReference type="GO" id="GO:0051536">
    <property type="term" value="F:iron-sulfur cluster binding"/>
    <property type="evidence" value="ECO:0007669"/>
    <property type="project" value="UniProtKB-KW"/>
</dbReference>
<proteinExistence type="inferred from homology"/>
<dbReference type="Gene3D" id="3.40.640.10">
    <property type="entry name" value="Type I PLP-dependent aspartate aminotransferase-like (Major domain)"/>
    <property type="match status" value="1"/>
</dbReference>
<reference evidence="10" key="1">
    <citation type="submission" date="2016-10" db="EMBL/GenBank/DDBJ databases">
        <authorList>
            <person name="Varghese N."/>
            <person name="Submissions S."/>
        </authorList>
    </citation>
    <scope>NUCLEOTIDE SEQUENCE [LARGE SCALE GENOMIC DNA]</scope>
    <source>
        <strain evidence="10">P18</strain>
    </source>
</reference>
<dbReference type="EMBL" id="FOXO01000015">
    <property type="protein sequence ID" value="SFQ01462.1"/>
    <property type="molecule type" value="Genomic_DNA"/>
</dbReference>
<evidence type="ECO:0000256" key="1">
    <source>
        <dbReference type="ARBA" id="ARBA00001933"/>
    </source>
</evidence>
<dbReference type="GO" id="GO:0046872">
    <property type="term" value="F:metal ion binding"/>
    <property type="evidence" value="ECO:0007669"/>
    <property type="project" value="UniProtKB-KW"/>
</dbReference>
<evidence type="ECO:0000256" key="5">
    <source>
        <dbReference type="ARBA" id="ARBA00023004"/>
    </source>
</evidence>
<organism evidence="9 10">
    <name type="scientific">Butyrivibrio proteoclasticus</name>
    <dbReference type="NCBI Taxonomy" id="43305"/>
    <lineage>
        <taxon>Bacteria</taxon>
        <taxon>Bacillati</taxon>
        <taxon>Bacillota</taxon>
        <taxon>Clostridia</taxon>
        <taxon>Lachnospirales</taxon>
        <taxon>Lachnospiraceae</taxon>
        <taxon>Butyrivibrio</taxon>
    </lineage>
</organism>
<sequence length="385" mass="42388">MEAYLDNSATTRVYDEVADLVAKVMKEEYGNPSSVHHMGMVSGERLSQARDTIAASLKVDPQEIVFTSGGTESDNLALIGVARANKWRGNHIITTKIEHPAILETMAFLEKEGFEITYLSVDETGTIDLDELKNAIRKETILVSIMFVNNEIGTLMPIQKAGELIKSVNKDTYFHVDAVQAYGKVLIRPRTMNIDLLSVSGHKIHGPKGVGFLYIKKGTKIVPVCYGGGQQKGMRSGTENVPGIAGLALAAKKCYEDFDAKIKKLYDLKQYTVDSLLERIPDIKINGQKVSEGAPHIISVSIKGLAAETVLNMLSSKNIYVSAGSACTSNNPHVSDTLQAIGLEKDLLESTIRISMSFMTTKEEIDYFLDTLCSQVSNMRKFYRH</sequence>
<comment type="cofactor">
    <cofactor evidence="1 7">
        <name>pyridoxal 5'-phosphate</name>
        <dbReference type="ChEBI" id="CHEBI:597326"/>
    </cofactor>
</comment>
<dbReference type="InterPro" id="IPR015422">
    <property type="entry name" value="PyrdxlP-dep_Trfase_small"/>
</dbReference>
<evidence type="ECO:0000259" key="8">
    <source>
        <dbReference type="Pfam" id="PF00266"/>
    </source>
</evidence>
<name>A0A1I5V240_9FIRM</name>
<dbReference type="SUPFAM" id="SSF53383">
    <property type="entry name" value="PLP-dependent transferases"/>
    <property type="match status" value="1"/>
</dbReference>
<dbReference type="Pfam" id="PF00266">
    <property type="entry name" value="Aminotran_5"/>
    <property type="match status" value="1"/>
</dbReference>
<dbReference type="PANTHER" id="PTHR11601">
    <property type="entry name" value="CYSTEINE DESULFURYLASE FAMILY MEMBER"/>
    <property type="match status" value="1"/>
</dbReference>
<dbReference type="PIRSF" id="PIRSF005572">
    <property type="entry name" value="NifS"/>
    <property type="match status" value="1"/>
</dbReference>
<dbReference type="Proteomes" id="UP000182624">
    <property type="component" value="Unassembled WGS sequence"/>
</dbReference>
<dbReference type="Gene3D" id="3.90.1150.10">
    <property type="entry name" value="Aspartate Aminotransferase, domain 1"/>
    <property type="match status" value="1"/>
</dbReference>
<dbReference type="Gene3D" id="1.10.260.50">
    <property type="match status" value="1"/>
</dbReference>
<dbReference type="GO" id="GO:0031071">
    <property type="term" value="F:cysteine desulfurase activity"/>
    <property type="evidence" value="ECO:0007669"/>
    <property type="project" value="UniProtKB-ARBA"/>
</dbReference>
<dbReference type="OrthoDB" id="9808002at2"/>
<keyword evidence="4" id="KW-0663">Pyridoxal phosphate</keyword>
<evidence type="ECO:0000256" key="3">
    <source>
        <dbReference type="ARBA" id="ARBA00022723"/>
    </source>
</evidence>
<dbReference type="RefSeq" id="WP_074888366.1">
    <property type="nucleotide sequence ID" value="NZ_FOXO01000015.1"/>
</dbReference>
<evidence type="ECO:0000256" key="2">
    <source>
        <dbReference type="ARBA" id="ARBA00006490"/>
    </source>
</evidence>
<dbReference type="InterPro" id="IPR020578">
    <property type="entry name" value="Aminotrans_V_PyrdxlP_BS"/>
</dbReference>
<keyword evidence="10" id="KW-1185">Reference proteome</keyword>
<dbReference type="NCBIfam" id="NF002806">
    <property type="entry name" value="PRK02948.1"/>
    <property type="match status" value="1"/>
</dbReference>
<dbReference type="AlphaFoldDB" id="A0A1I5V240"/>
<evidence type="ECO:0000313" key="10">
    <source>
        <dbReference type="Proteomes" id="UP000182624"/>
    </source>
</evidence>
<dbReference type="InterPro" id="IPR016454">
    <property type="entry name" value="Cysteine_dSase"/>
</dbReference>
<dbReference type="PANTHER" id="PTHR11601:SF50">
    <property type="entry name" value="CYSTEINE DESULFURASE ISCS 2-RELATED"/>
    <property type="match status" value="1"/>
</dbReference>
<dbReference type="InterPro" id="IPR015421">
    <property type="entry name" value="PyrdxlP-dep_Trfase_major"/>
</dbReference>
<dbReference type="InterPro" id="IPR015424">
    <property type="entry name" value="PyrdxlP-dep_Trfase"/>
</dbReference>
<evidence type="ECO:0000256" key="6">
    <source>
        <dbReference type="ARBA" id="ARBA00023014"/>
    </source>
</evidence>